<feature type="region of interest" description="Disordered" evidence="1">
    <location>
        <begin position="127"/>
        <end position="176"/>
    </location>
</feature>
<organism evidence="2 3">
    <name type="scientific">Favolaschia claudopus</name>
    <dbReference type="NCBI Taxonomy" id="2862362"/>
    <lineage>
        <taxon>Eukaryota</taxon>
        <taxon>Fungi</taxon>
        <taxon>Dikarya</taxon>
        <taxon>Basidiomycota</taxon>
        <taxon>Agaricomycotina</taxon>
        <taxon>Agaricomycetes</taxon>
        <taxon>Agaricomycetidae</taxon>
        <taxon>Agaricales</taxon>
        <taxon>Marasmiineae</taxon>
        <taxon>Mycenaceae</taxon>
        <taxon>Favolaschia</taxon>
    </lineage>
</organism>
<reference evidence="2 3" key="1">
    <citation type="journal article" date="2024" name="J Genomics">
        <title>Draft genome sequencing and assembly of Favolaschia claudopus CIRM-BRFM 2984 isolated from oak limbs.</title>
        <authorList>
            <person name="Navarro D."/>
            <person name="Drula E."/>
            <person name="Chaduli D."/>
            <person name="Cazenave R."/>
            <person name="Ahrendt S."/>
            <person name="Wang J."/>
            <person name="Lipzen A."/>
            <person name="Daum C."/>
            <person name="Barry K."/>
            <person name="Grigoriev I.V."/>
            <person name="Favel A."/>
            <person name="Rosso M.N."/>
            <person name="Martin F."/>
        </authorList>
    </citation>
    <scope>NUCLEOTIDE SEQUENCE [LARGE SCALE GENOMIC DNA]</scope>
    <source>
        <strain evidence="2 3">CIRM-BRFM 2984</strain>
    </source>
</reference>
<dbReference type="AlphaFoldDB" id="A0AAW0A7W2"/>
<keyword evidence="3" id="KW-1185">Reference proteome</keyword>
<dbReference type="Proteomes" id="UP001362999">
    <property type="component" value="Unassembled WGS sequence"/>
</dbReference>
<accession>A0AAW0A7W2</accession>
<evidence type="ECO:0000313" key="2">
    <source>
        <dbReference type="EMBL" id="KAK7001666.1"/>
    </source>
</evidence>
<comment type="caution">
    <text evidence="2">The sequence shown here is derived from an EMBL/GenBank/DDBJ whole genome shotgun (WGS) entry which is preliminary data.</text>
</comment>
<name>A0AAW0A7W2_9AGAR</name>
<feature type="compositionally biased region" description="Polar residues" evidence="1">
    <location>
        <begin position="162"/>
        <end position="176"/>
    </location>
</feature>
<evidence type="ECO:0000313" key="3">
    <source>
        <dbReference type="Proteomes" id="UP001362999"/>
    </source>
</evidence>
<gene>
    <name evidence="2" type="ORF">R3P38DRAFT_3216597</name>
</gene>
<protein>
    <submittedName>
        <fullName evidence="2">Uncharacterized protein</fullName>
    </submittedName>
</protein>
<evidence type="ECO:0000256" key="1">
    <source>
        <dbReference type="SAM" id="MobiDB-lite"/>
    </source>
</evidence>
<proteinExistence type="predicted"/>
<sequence length="176" mass="19586">MAPKLCRYESRSNLCLPWLRPPVYFNCNAETIAVSSQARGQNLASLHQSLCIFRSQHRNYADFGSGGAYPGLNRPPARLFIEEAEIMPLRTNLSVYFDFNAETMAFLLEDEPMPLYIARARAYTSEADPPLIPNTPASSHRERGARTSTPYELPNFFPSANPDDSSVRGSVATGHS</sequence>
<dbReference type="EMBL" id="JAWWNJ010000082">
    <property type="protein sequence ID" value="KAK7001666.1"/>
    <property type="molecule type" value="Genomic_DNA"/>
</dbReference>